<keyword evidence="4 6" id="KW-1133">Transmembrane helix</keyword>
<dbReference type="CDD" id="cd01948">
    <property type="entry name" value="EAL"/>
    <property type="match status" value="1"/>
</dbReference>
<feature type="domain" description="PAS" evidence="7">
    <location>
        <begin position="427"/>
        <end position="500"/>
    </location>
</feature>
<proteinExistence type="predicted"/>
<keyword evidence="12" id="KW-1185">Reference proteome</keyword>
<keyword evidence="3 6" id="KW-0812">Transmembrane</keyword>
<evidence type="ECO:0000259" key="8">
    <source>
        <dbReference type="PROSITE" id="PS50113"/>
    </source>
</evidence>
<feature type="domain" description="EAL" evidence="9">
    <location>
        <begin position="733"/>
        <end position="984"/>
    </location>
</feature>
<dbReference type="NCBIfam" id="TIGR00254">
    <property type="entry name" value="GGDEF"/>
    <property type="match status" value="1"/>
</dbReference>
<dbReference type="InterPro" id="IPR001610">
    <property type="entry name" value="PAC"/>
</dbReference>
<feature type="transmembrane region" description="Helical" evidence="6">
    <location>
        <begin position="12"/>
        <end position="33"/>
    </location>
</feature>
<dbReference type="PROSITE" id="PS50113">
    <property type="entry name" value="PAC"/>
    <property type="match status" value="1"/>
</dbReference>
<evidence type="ECO:0000259" key="7">
    <source>
        <dbReference type="PROSITE" id="PS50112"/>
    </source>
</evidence>
<dbReference type="Proteomes" id="UP000294656">
    <property type="component" value="Unassembled WGS sequence"/>
</dbReference>
<evidence type="ECO:0000313" key="12">
    <source>
        <dbReference type="Proteomes" id="UP000294656"/>
    </source>
</evidence>
<dbReference type="PANTHER" id="PTHR44757:SF4">
    <property type="entry name" value="DIGUANYLATE CYCLASE DGCE-RELATED"/>
    <property type="match status" value="1"/>
</dbReference>
<keyword evidence="2" id="KW-1003">Cell membrane</keyword>
<dbReference type="EMBL" id="SNXC01000012">
    <property type="protein sequence ID" value="TDO97487.1"/>
    <property type="molecule type" value="Genomic_DNA"/>
</dbReference>
<protein>
    <submittedName>
        <fullName evidence="11">PAS domain S-box-containing protein/diguanylate cyclase (GGDEF)-like protein</fullName>
    </submittedName>
</protein>
<dbReference type="InterPro" id="IPR013656">
    <property type="entry name" value="PAS_4"/>
</dbReference>
<feature type="domain" description="GGDEF" evidence="10">
    <location>
        <begin position="591"/>
        <end position="724"/>
    </location>
</feature>
<gene>
    <name evidence="11" type="ORF">DFP79_2308</name>
</gene>
<dbReference type="Pfam" id="PF00563">
    <property type="entry name" value="EAL"/>
    <property type="match status" value="1"/>
</dbReference>
<dbReference type="PROSITE" id="PS50887">
    <property type="entry name" value="GGDEF"/>
    <property type="match status" value="1"/>
</dbReference>
<accession>A0A4R6M7U1</accession>
<evidence type="ECO:0000256" key="1">
    <source>
        <dbReference type="ARBA" id="ARBA00004651"/>
    </source>
</evidence>
<dbReference type="Pfam" id="PF13426">
    <property type="entry name" value="PAS_9"/>
    <property type="match status" value="1"/>
</dbReference>
<dbReference type="SMART" id="SM00086">
    <property type="entry name" value="PAC"/>
    <property type="match status" value="2"/>
</dbReference>
<dbReference type="PROSITE" id="PS50112">
    <property type="entry name" value="PAS"/>
    <property type="match status" value="2"/>
</dbReference>
<dbReference type="InterPro" id="IPR043128">
    <property type="entry name" value="Rev_trsase/Diguanyl_cyclase"/>
</dbReference>
<reference evidence="11 12" key="1">
    <citation type="submission" date="2019-03" db="EMBL/GenBank/DDBJ databases">
        <title>Genomic Encyclopedia of Type Strains, Phase III (KMG-III): the genomes of soil and plant-associated and newly described type strains.</title>
        <authorList>
            <person name="Whitman W."/>
        </authorList>
    </citation>
    <scope>NUCLEOTIDE SEQUENCE [LARGE SCALE GENOMIC DNA]</scope>
    <source>
        <strain evidence="11 12">CECT 7378</strain>
    </source>
</reference>
<comment type="subcellular location">
    <subcellularLocation>
        <location evidence="1">Cell membrane</location>
        <topology evidence="1">Multi-pass membrane protein</topology>
    </subcellularLocation>
</comment>
<dbReference type="InterPro" id="IPR000160">
    <property type="entry name" value="GGDEF_dom"/>
</dbReference>
<dbReference type="Gene3D" id="3.20.20.450">
    <property type="entry name" value="EAL domain"/>
    <property type="match status" value="1"/>
</dbReference>
<dbReference type="CDD" id="cd01949">
    <property type="entry name" value="GGDEF"/>
    <property type="match status" value="1"/>
</dbReference>
<dbReference type="CDD" id="cd00130">
    <property type="entry name" value="PAS"/>
    <property type="match status" value="2"/>
</dbReference>
<feature type="transmembrane region" description="Helical" evidence="6">
    <location>
        <begin position="190"/>
        <end position="212"/>
    </location>
</feature>
<dbReference type="Pfam" id="PF00990">
    <property type="entry name" value="GGDEF"/>
    <property type="match status" value="1"/>
</dbReference>
<evidence type="ECO:0000256" key="4">
    <source>
        <dbReference type="ARBA" id="ARBA00022989"/>
    </source>
</evidence>
<dbReference type="InterPro" id="IPR000014">
    <property type="entry name" value="PAS"/>
</dbReference>
<feature type="transmembrane region" description="Helical" evidence="6">
    <location>
        <begin position="86"/>
        <end position="105"/>
    </location>
</feature>
<evidence type="ECO:0000256" key="5">
    <source>
        <dbReference type="ARBA" id="ARBA00023136"/>
    </source>
</evidence>
<dbReference type="InterPro" id="IPR000700">
    <property type="entry name" value="PAS-assoc_C"/>
</dbReference>
<dbReference type="SUPFAM" id="SSF141868">
    <property type="entry name" value="EAL domain-like"/>
    <property type="match status" value="1"/>
</dbReference>
<feature type="transmembrane region" description="Helical" evidence="6">
    <location>
        <begin position="158"/>
        <end position="178"/>
    </location>
</feature>
<dbReference type="SUPFAM" id="SSF55073">
    <property type="entry name" value="Nucleotide cyclase"/>
    <property type="match status" value="1"/>
</dbReference>
<dbReference type="GO" id="GO:0005886">
    <property type="term" value="C:plasma membrane"/>
    <property type="evidence" value="ECO:0007669"/>
    <property type="project" value="UniProtKB-SubCell"/>
</dbReference>
<evidence type="ECO:0000259" key="9">
    <source>
        <dbReference type="PROSITE" id="PS50883"/>
    </source>
</evidence>
<feature type="transmembrane region" description="Helical" evidence="6">
    <location>
        <begin position="232"/>
        <end position="255"/>
    </location>
</feature>
<dbReference type="SMART" id="SM00091">
    <property type="entry name" value="PAS"/>
    <property type="match status" value="2"/>
</dbReference>
<evidence type="ECO:0000256" key="6">
    <source>
        <dbReference type="SAM" id="Phobius"/>
    </source>
</evidence>
<dbReference type="InterPro" id="IPR035919">
    <property type="entry name" value="EAL_sf"/>
</dbReference>
<feature type="transmembrane region" description="Helical" evidence="6">
    <location>
        <begin position="125"/>
        <end position="146"/>
    </location>
</feature>
<feature type="domain" description="PAC" evidence="8">
    <location>
        <begin position="506"/>
        <end position="558"/>
    </location>
</feature>
<organism evidence="11 12">
    <name type="scientific">Marinomonas balearica</name>
    <dbReference type="NCBI Taxonomy" id="491947"/>
    <lineage>
        <taxon>Bacteria</taxon>
        <taxon>Pseudomonadati</taxon>
        <taxon>Pseudomonadota</taxon>
        <taxon>Gammaproteobacteria</taxon>
        <taxon>Oceanospirillales</taxon>
        <taxon>Oceanospirillaceae</taxon>
        <taxon>Marinomonas</taxon>
    </lineage>
</organism>
<dbReference type="Gene3D" id="3.30.70.270">
    <property type="match status" value="1"/>
</dbReference>
<dbReference type="InterPro" id="IPR052155">
    <property type="entry name" value="Biofilm_reg_signaling"/>
</dbReference>
<dbReference type="Pfam" id="PF08448">
    <property type="entry name" value="PAS_4"/>
    <property type="match status" value="1"/>
</dbReference>
<dbReference type="PROSITE" id="PS50883">
    <property type="entry name" value="EAL"/>
    <property type="match status" value="1"/>
</dbReference>
<name>A0A4R6M7U1_9GAMM</name>
<dbReference type="SMART" id="SM00052">
    <property type="entry name" value="EAL"/>
    <property type="match status" value="1"/>
</dbReference>
<evidence type="ECO:0000256" key="3">
    <source>
        <dbReference type="ARBA" id="ARBA00022692"/>
    </source>
</evidence>
<dbReference type="PANTHER" id="PTHR44757">
    <property type="entry name" value="DIGUANYLATE CYCLASE DGCP"/>
    <property type="match status" value="1"/>
</dbReference>
<feature type="domain" description="PAS" evidence="7">
    <location>
        <begin position="300"/>
        <end position="371"/>
    </location>
</feature>
<sequence>MTRPSTAHLWNSLRFAGLCFLCYFFSAGLSLSLAQGENAPTLIWYANIIGGFLLIFRPRSEWVMLLTTMTAAHASVYYFFEVSLHNTLMFLPANLVEITLIAYLLTEKSTFKRAFNSLPDYLRALSLGVIIPAFSASVVAAVLFAIGTGQHLLDAWLIHFSSSLVGGISCFPLGIYLINNTSKKAFKHIVNPKGFLAIGCSVLITALVFSALSYPYAYLSAALLFFALKSNFAILAVTIFLTGVMSYFSVAYNLYTPVSNDYQHSEVFFYAPLLLTLLTPTLLCVLTIRMKKTLADLEISEENFRGLYEKAPIPMHTINDAGVITYVSDRWLSMLGFQRQEVIGKHSIDFLTPSSRKKAKEEHLPKLLSEGSITDVAIQAVRKNGSIIDLDISAVVDPIKTNHAIHALAALKDSTEEVHLRAELAEEKELLEITLHSIGDGVIATDRKGSITFLNPVAEQVLQLSKSDAIGTEFEKTVYLFDQRTGNMIDDLISRVLTLEKTQRIDQFDAAIRNRKGQVYCIQDSISPIKNDCGEVVGTVMVFQDVTETRNLSKQMEYLAHHDMLTKLPNRALLISKLLELCPHDNTEPKDNFAVLFIDIDNLKSVNDQYGHKAGDELLIGTVKSVQKVMTEHDFLARIGGDEFILISPNFKDKVTLELYCRQLIKSVSRPQNIYGNDVQTSISIGVSLYPENGQDADTLLSHADAAMYQVKSKNKNGYRFYTPEFDKETIWLAEVEEKMRNGLPRKEFVLYFQPIIDCSNQTITYFEALCRWHSDDQPNIMPDTFIPIAEQAGLIGSLTTQLLHQACSFIKELDESDIRISFNISATHLQSPDFLAEIKAVFDKENVTPSCFIFEITETVLMQNWKRNVSLLNNLKLMGIEIAIDDFGTGYSSLGYLKQFPVDILKIDREFIRELHHDAKNRIFVGAIVSMASALSLRIVAEGVENKEQASILAEMNCFLQQGYYYAKPLPILKVLRHIGTHSVNSNVIQLK</sequence>
<evidence type="ECO:0000256" key="2">
    <source>
        <dbReference type="ARBA" id="ARBA00022475"/>
    </source>
</evidence>
<dbReference type="AlphaFoldDB" id="A0A4R6M7U1"/>
<dbReference type="SMART" id="SM00267">
    <property type="entry name" value="GGDEF"/>
    <property type="match status" value="1"/>
</dbReference>
<dbReference type="OrthoDB" id="9804951at2"/>
<dbReference type="Gene3D" id="3.30.450.20">
    <property type="entry name" value="PAS domain"/>
    <property type="match status" value="2"/>
</dbReference>
<dbReference type="InterPro" id="IPR035965">
    <property type="entry name" value="PAS-like_dom_sf"/>
</dbReference>
<dbReference type="InterPro" id="IPR029787">
    <property type="entry name" value="Nucleotide_cyclase"/>
</dbReference>
<dbReference type="InterPro" id="IPR007895">
    <property type="entry name" value="MASE1"/>
</dbReference>
<dbReference type="NCBIfam" id="TIGR00229">
    <property type="entry name" value="sensory_box"/>
    <property type="match status" value="2"/>
</dbReference>
<comment type="caution">
    <text evidence="11">The sequence shown here is derived from an EMBL/GenBank/DDBJ whole genome shotgun (WGS) entry which is preliminary data.</text>
</comment>
<dbReference type="RefSeq" id="WP_133504059.1">
    <property type="nucleotide sequence ID" value="NZ_SNXC01000012.1"/>
</dbReference>
<feature type="transmembrane region" description="Helical" evidence="6">
    <location>
        <begin position="63"/>
        <end position="80"/>
    </location>
</feature>
<dbReference type="InterPro" id="IPR001633">
    <property type="entry name" value="EAL_dom"/>
</dbReference>
<keyword evidence="5 6" id="KW-0472">Membrane</keyword>
<dbReference type="Pfam" id="PF05231">
    <property type="entry name" value="MASE1"/>
    <property type="match status" value="1"/>
</dbReference>
<evidence type="ECO:0000259" key="10">
    <source>
        <dbReference type="PROSITE" id="PS50887"/>
    </source>
</evidence>
<feature type="transmembrane region" description="Helical" evidence="6">
    <location>
        <begin position="267"/>
        <end position="288"/>
    </location>
</feature>
<feature type="transmembrane region" description="Helical" evidence="6">
    <location>
        <begin position="39"/>
        <end position="56"/>
    </location>
</feature>
<evidence type="ECO:0000313" key="11">
    <source>
        <dbReference type="EMBL" id="TDO97487.1"/>
    </source>
</evidence>
<dbReference type="SUPFAM" id="SSF55785">
    <property type="entry name" value="PYP-like sensor domain (PAS domain)"/>
    <property type="match status" value="2"/>
</dbReference>